<dbReference type="PANTHER" id="PTHR43169">
    <property type="entry name" value="EXSB FAMILY PROTEIN"/>
    <property type="match status" value="1"/>
</dbReference>
<dbReference type="Gene3D" id="3.40.50.620">
    <property type="entry name" value="HUPs"/>
    <property type="match status" value="1"/>
</dbReference>
<protein>
    <submittedName>
        <fullName evidence="3">ATP-dependent sacrificial sulfur transferase LarE</fullName>
    </submittedName>
</protein>
<organism evidence="3 4">
    <name type="scientific">Mogibacterium timidum</name>
    <dbReference type="NCBI Taxonomy" id="35519"/>
    <lineage>
        <taxon>Bacteria</taxon>
        <taxon>Bacillati</taxon>
        <taxon>Bacillota</taxon>
        <taxon>Clostridia</taxon>
        <taxon>Peptostreptococcales</taxon>
        <taxon>Anaerovoracaceae</taxon>
        <taxon>Mogibacterium</taxon>
    </lineage>
</organism>
<dbReference type="InterPro" id="IPR052188">
    <property type="entry name" value="Ni-pincer_cofactor_biosynth"/>
</dbReference>
<reference evidence="3 4" key="1">
    <citation type="submission" date="2020-06" db="EMBL/GenBank/DDBJ databases">
        <title>Mogibacterium timidum strain W9173 genomic sequence.</title>
        <authorList>
            <person name="Wade W.G."/>
            <person name="Johnston C.D."/>
            <person name="Chen T."/>
            <person name="Dewhirst F.E."/>
        </authorList>
    </citation>
    <scope>NUCLEOTIDE SEQUENCE [LARGE SCALE GENOMIC DNA]</scope>
    <source>
        <strain evidence="3 4">W9173</strain>
    </source>
</reference>
<dbReference type="AlphaFoldDB" id="A0A7Y8VQ91"/>
<keyword evidence="4" id="KW-1185">Reference proteome</keyword>
<feature type="active site" description="Nucleophile and sulfur donor" evidence="1">
    <location>
        <position position="179"/>
    </location>
</feature>
<dbReference type="GO" id="GO:0016783">
    <property type="term" value="F:sulfurtransferase activity"/>
    <property type="evidence" value="ECO:0007669"/>
    <property type="project" value="InterPro"/>
</dbReference>
<feature type="domain" description="NAD/GMP synthase" evidence="2">
    <location>
        <begin position="21"/>
        <end position="84"/>
    </location>
</feature>
<dbReference type="GO" id="GO:0006163">
    <property type="term" value="P:purine nucleotide metabolic process"/>
    <property type="evidence" value="ECO:0007669"/>
    <property type="project" value="UniProtKB-ARBA"/>
</dbReference>
<dbReference type="InterPro" id="IPR022310">
    <property type="entry name" value="NAD/GMP_synthase"/>
</dbReference>
<comment type="caution">
    <text evidence="3">The sequence shown here is derived from an EMBL/GenBank/DDBJ whole genome shotgun (WGS) entry which is preliminary data.</text>
</comment>
<gene>
    <name evidence="3" type="primary">larE</name>
    <name evidence="3" type="ORF">HW270_00945</name>
</gene>
<dbReference type="CDD" id="cd01990">
    <property type="entry name" value="LarE-like"/>
    <property type="match status" value="1"/>
</dbReference>
<keyword evidence="3" id="KW-0808">Transferase</keyword>
<dbReference type="PIRSF" id="PIRSF006661">
    <property type="entry name" value="PP-lp_UCP006661"/>
    <property type="match status" value="1"/>
</dbReference>
<evidence type="ECO:0000259" key="2">
    <source>
        <dbReference type="Pfam" id="PF02540"/>
    </source>
</evidence>
<dbReference type="EMBL" id="JABXYR010000001">
    <property type="protein sequence ID" value="NWO22658.1"/>
    <property type="molecule type" value="Genomic_DNA"/>
</dbReference>
<dbReference type="InterPro" id="IPR014729">
    <property type="entry name" value="Rossmann-like_a/b/a_fold"/>
</dbReference>
<sequence length="271" mass="29929">MGLTEIEIRKENNLKRYIAGLGSLAVAFSGGVDSTYLAKVAHDVLGDRMIAITAQSGSFPRKDTDEAVEFCRGRGIRQIVVKTNELELEGFRENPADRCYICKTGIFTQLKAKAGELGIAYVADGSNADDKGDYRPGLRALRELDVKSPLMETGLTKQEIRDLSQAHGLPTWNKPSAACLASRFAYGETITREKLAMVEQAERVLDRYGFIQVRVRMHGDNLARIEVAPAELERLLSLGSEISAKFKGIGFVYVTMDMLGYRVGSMNEVLK</sequence>
<dbReference type="NCBIfam" id="TIGR00268">
    <property type="entry name" value="ATP-dependent sacrificial sulfur transferase LarE"/>
    <property type="match status" value="1"/>
</dbReference>
<dbReference type="PANTHER" id="PTHR43169:SF2">
    <property type="entry name" value="NAD_GMP SYNTHASE DOMAIN-CONTAINING PROTEIN"/>
    <property type="match status" value="1"/>
</dbReference>
<evidence type="ECO:0000313" key="4">
    <source>
        <dbReference type="Proteomes" id="UP000526307"/>
    </source>
</evidence>
<evidence type="ECO:0000256" key="1">
    <source>
        <dbReference type="PIRSR" id="PIRSR006661-1"/>
    </source>
</evidence>
<accession>A0A7Y8VQ91</accession>
<dbReference type="Proteomes" id="UP000526307">
    <property type="component" value="Unassembled WGS sequence"/>
</dbReference>
<evidence type="ECO:0000313" key="3">
    <source>
        <dbReference type="EMBL" id="NWO22658.1"/>
    </source>
</evidence>
<dbReference type="Pfam" id="PF02540">
    <property type="entry name" value="NAD_synthase"/>
    <property type="match status" value="1"/>
</dbReference>
<name>A0A7Y8VQ91_9FIRM</name>
<dbReference type="RefSeq" id="WP_009643388.1">
    <property type="nucleotide sequence ID" value="NZ_CAUUGE010000016.1"/>
</dbReference>
<proteinExistence type="predicted"/>
<dbReference type="InterPro" id="IPR005232">
    <property type="entry name" value="LarE"/>
</dbReference>
<dbReference type="SUPFAM" id="SSF52402">
    <property type="entry name" value="Adenine nucleotide alpha hydrolases-like"/>
    <property type="match status" value="1"/>
</dbReference>